<name>A0ABQ3ZRP3_9ACTN</name>
<gene>
    <name evidence="2" type="ORF">Ahu01nite_043590</name>
</gene>
<sequence>MLFAHLSLSGLLGPSSLLGGILGPSGLSRELLSSYGLPLSSRGLPLGPRSLSFGPSGLSLGSSGLSFDPSGLLREYSGGGDRSGACGRRGLACWHGLGCCSGCLLRQRAGGSSGRFLRGALSRGLLGRVGAGQHDDSAGCARQQRDDGEGRRGHPDPERQPSPERLLRH</sequence>
<comment type="caution">
    <text evidence="2">The sequence shown here is derived from an EMBL/GenBank/DDBJ whole genome shotgun (WGS) entry which is preliminary data.</text>
</comment>
<evidence type="ECO:0000313" key="2">
    <source>
        <dbReference type="EMBL" id="GIE21257.1"/>
    </source>
</evidence>
<proteinExistence type="predicted"/>
<evidence type="ECO:0000313" key="3">
    <source>
        <dbReference type="Proteomes" id="UP000603200"/>
    </source>
</evidence>
<keyword evidence="3" id="KW-1185">Reference proteome</keyword>
<feature type="region of interest" description="Disordered" evidence="1">
    <location>
        <begin position="130"/>
        <end position="169"/>
    </location>
</feature>
<feature type="compositionally biased region" description="Basic and acidic residues" evidence="1">
    <location>
        <begin position="133"/>
        <end position="169"/>
    </location>
</feature>
<reference evidence="2 3" key="1">
    <citation type="submission" date="2021-01" db="EMBL/GenBank/DDBJ databases">
        <title>Whole genome shotgun sequence of Actinoplanes humidus NBRC 14915.</title>
        <authorList>
            <person name="Komaki H."/>
            <person name="Tamura T."/>
        </authorList>
    </citation>
    <scope>NUCLEOTIDE SEQUENCE [LARGE SCALE GENOMIC DNA]</scope>
    <source>
        <strain evidence="2 3">NBRC 14915</strain>
    </source>
</reference>
<evidence type="ECO:0000256" key="1">
    <source>
        <dbReference type="SAM" id="MobiDB-lite"/>
    </source>
</evidence>
<organism evidence="2 3">
    <name type="scientific">Winogradskya humida</name>
    <dbReference type="NCBI Taxonomy" id="113566"/>
    <lineage>
        <taxon>Bacteria</taxon>
        <taxon>Bacillati</taxon>
        <taxon>Actinomycetota</taxon>
        <taxon>Actinomycetes</taxon>
        <taxon>Micromonosporales</taxon>
        <taxon>Micromonosporaceae</taxon>
        <taxon>Winogradskya</taxon>
    </lineage>
</organism>
<dbReference type="Proteomes" id="UP000603200">
    <property type="component" value="Unassembled WGS sequence"/>
</dbReference>
<accession>A0ABQ3ZRP3</accession>
<dbReference type="EMBL" id="BOMN01000055">
    <property type="protein sequence ID" value="GIE21257.1"/>
    <property type="molecule type" value="Genomic_DNA"/>
</dbReference>
<protein>
    <submittedName>
        <fullName evidence="2">Uncharacterized protein</fullName>
    </submittedName>
</protein>